<keyword evidence="8" id="KW-0472">Membrane</keyword>
<dbReference type="AlphaFoldDB" id="A0A8H3TPN5"/>
<gene>
    <name evidence="10" type="ORF">NliqN6_1309</name>
</gene>
<dbReference type="GO" id="GO:0004222">
    <property type="term" value="F:metalloendopeptidase activity"/>
    <property type="evidence" value="ECO:0007669"/>
    <property type="project" value="InterPro"/>
</dbReference>
<keyword evidence="8" id="KW-1133">Transmembrane helix</keyword>
<keyword evidence="4" id="KW-0378">Hydrolase</keyword>
<dbReference type="PANTHER" id="PTHR22726:SF18">
    <property type="entry name" value="PEPTIDASE M48 DOMAIN-CONTAINING PROTEIN"/>
    <property type="match status" value="1"/>
</dbReference>
<dbReference type="Gene3D" id="3.30.2010.10">
    <property type="entry name" value="Metalloproteases ('zincins'), catalytic domain"/>
    <property type="match status" value="1"/>
</dbReference>
<accession>A0A8H3TPN5</accession>
<dbReference type="GO" id="GO:0006515">
    <property type="term" value="P:protein quality control for misfolded or incompletely synthesized proteins"/>
    <property type="evidence" value="ECO:0007669"/>
    <property type="project" value="TreeGrafter"/>
</dbReference>
<feature type="transmembrane region" description="Helical" evidence="8">
    <location>
        <begin position="55"/>
        <end position="81"/>
    </location>
</feature>
<feature type="domain" description="Peptidase M48" evidence="9">
    <location>
        <begin position="234"/>
        <end position="413"/>
    </location>
</feature>
<keyword evidence="8" id="KW-0812">Transmembrane</keyword>
<dbReference type="CDD" id="cd07331">
    <property type="entry name" value="M48C_Oma1_like"/>
    <property type="match status" value="1"/>
</dbReference>
<comment type="caution">
    <text evidence="10">The sequence shown here is derived from an EMBL/GenBank/DDBJ whole genome shotgun (WGS) entry which is preliminary data.</text>
</comment>
<comment type="cofactor">
    <cofactor evidence="1">
        <name>Zn(2+)</name>
        <dbReference type="ChEBI" id="CHEBI:29105"/>
    </cofactor>
</comment>
<feature type="compositionally biased region" description="Low complexity" evidence="7">
    <location>
        <begin position="461"/>
        <end position="470"/>
    </location>
</feature>
<evidence type="ECO:0000256" key="5">
    <source>
        <dbReference type="ARBA" id="ARBA00022833"/>
    </source>
</evidence>
<evidence type="ECO:0000256" key="2">
    <source>
        <dbReference type="ARBA" id="ARBA00022670"/>
    </source>
</evidence>
<dbReference type="GO" id="GO:0046872">
    <property type="term" value="F:metal ion binding"/>
    <property type="evidence" value="ECO:0007669"/>
    <property type="project" value="UniProtKB-KW"/>
</dbReference>
<evidence type="ECO:0000313" key="10">
    <source>
        <dbReference type="EMBL" id="GHJ84907.1"/>
    </source>
</evidence>
<keyword evidence="6" id="KW-0482">Metalloprotease</keyword>
<keyword evidence="3" id="KW-0479">Metal-binding</keyword>
<dbReference type="GO" id="GO:0034982">
    <property type="term" value="P:mitochondrial protein processing"/>
    <property type="evidence" value="ECO:0007669"/>
    <property type="project" value="TreeGrafter"/>
</dbReference>
<organism evidence="10 11">
    <name type="scientific">Naganishia liquefaciens</name>
    <dbReference type="NCBI Taxonomy" id="104408"/>
    <lineage>
        <taxon>Eukaryota</taxon>
        <taxon>Fungi</taxon>
        <taxon>Dikarya</taxon>
        <taxon>Basidiomycota</taxon>
        <taxon>Agaricomycotina</taxon>
        <taxon>Tremellomycetes</taxon>
        <taxon>Filobasidiales</taxon>
        <taxon>Filobasidiaceae</taxon>
        <taxon>Naganishia</taxon>
    </lineage>
</organism>
<feature type="compositionally biased region" description="Basic and acidic residues" evidence="7">
    <location>
        <begin position="494"/>
        <end position="510"/>
    </location>
</feature>
<evidence type="ECO:0000313" key="11">
    <source>
        <dbReference type="Proteomes" id="UP000620104"/>
    </source>
</evidence>
<sequence>MLRTVPSLVRPRAALSLSTTRTALRPTSRPIFRGPTTHPWPVSRSFHASSPRKDVFFFAFPAMKSVLLGVTRVSLIALPFVWRWRLWQKYRRFSMILVNIPIIALSLVLALGLDQAPRTQRWRLLLMTEGEEMAWARRKFDEVISHESDAILPPTDPRVARVARVSSALITALEEEQKSLIYGATWPPATAVRRSELSRVIHERQRGGGYVPPSATAMNSFVAFRPDAGDPLINLDREDWNIYVIEGPKINAFALPSKEIFVYSGLVDLVDDDTLLAGVLAHEIAHVTQRHAVENLGFLNVAAVGFDILRGISFALTISFPVVTDSAAVFINWLNDVVAERAYSRKLEMEADAVGLNFMASAGYDPRAALDLWDLMAAVEADAAAQGRPVSIEDTLSFLHTHPTSQARQEALARLMPDALRIWKDSKARRANVPIKTEAVQAVVDSSAPPSSGDKRDKGSTVKTSSSSTTDPAPRARETRRVETAVYTAVPGVGRDEVTPEQTRRAEKLEARVQGDREELYRVRAEHGARLV</sequence>
<dbReference type="InterPro" id="IPR001915">
    <property type="entry name" value="Peptidase_M48"/>
</dbReference>
<name>A0A8H3TPN5_9TREE</name>
<evidence type="ECO:0000256" key="4">
    <source>
        <dbReference type="ARBA" id="ARBA00022801"/>
    </source>
</evidence>
<evidence type="ECO:0000256" key="3">
    <source>
        <dbReference type="ARBA" id="ARBA00022723"/>
    </source>
</evidence>
<evidence type="ECO:0000259" key="9">
    <source>
        <dbReference type="Pfam" id="PF01435"/>
    </source>
</evidence>
<reference evidence="10" key="1">
    <citation type="submission" date="2020-07" db="EMBL/GenBank/DDBJ databases">
        <title>Draft Genome Sequence of a Deep-Sea Yeast, Naganishia (Cryptococcus) liquefaciens strain N6.</title>
        <authorList>
            <person name="Han Y.W."/>
            <person name="Kajitani R."/>
            <person name="Morimoto H."/>
            <person name="Parhat M."/>
            <person name="Tsubouchi H."/>
            <person name="Bakenova O."/>
            <person name="Ogata M."/>
            <person name="Argunhan B."/>
            <person name="Aoki R."/>
            <person name="Kajiwara S."/>
            <person name="Itoh T."/>
            <person name="Iwasaki H."/>
        </authorList>
    </citation>
    <scope>NUCLEOTIDE SEQUENCE</scope>
    <source>
        <strain evidence="10">N6</strain>
    </source>
</reference>
<dbReference type="Proteomes" id="UP000620104">
    <property type="component" value="Unassembled WGS sequence"/>
</dbReference>
<keyword evidence="5" id="KW-0862">Zinc</keyword>
<evidence type="ECO:0000256" key="6">
    <source>
        <dbReference type="ARBA" id="ARBA00023049"/>
    </source>
</evidence>
<evidence type="ECO:0000256" key="8">
    <source>
        <dbReference type="SAM" id="Phobius"/>
    </source>
</evidence>
<dbReference type="EMBL" id="BLZA01000009">
    <property type="protein sequence ID" value="GHJ84907.1"/>
    <property type="molecule type" value="Genomic_DNA"/>
</dbReference>
<keyword evidence="2" id="KW-0645">Protease</keyword>
<dbReference type="InterPro" id="IPR051156">
    <property type="entry name" value="Mito/Outer_Membr_Metalloprot"/>
</dbReference>
<keyword evidence="11" id="KW-1185">Reference proteome</keyword>
<protein>
    <recommendedName>
        <fullName evidence="9">Peptidase M48 domain-containing protein</fullName>
    </recommendedName>
</protein>
<dbReference type="GO" id="GO:0005743">
    <property type="term" value="C:mitochondrial inner membrane"/>
    <property type="evidence" value="ECO:0007669"/>
    <property type="project" value="TreeGrafter"/>
</dbReference>
<proteinExistence type="predicted"/>
<feature type="region of interest" description="Disordered" evidence="7">
    <location>
        <begin position="442"/>
        <end position="510"/>
    </location>
</feature>
<dbReference type="OrthoDB" id="7464992at2759"/>
<evidence type="ECO:0000256" key="7">
    <source>
        <dbReference type="SAM" id="MobiDB-lite"/>
    </source>
</evidence>
<dbReference type="Pfam" id="PF01435">
    <property type="entry name" value="Peptidase_M48"/>
    <property type="match status" value="1"/>
</dbReference>
<feature type="transmembrane region" description="Helical" evidence="8">
    <location>
        <begin position="93"/>
        <end position="113"/>
    </location>
</feature>
<feature type="compositionally biased region" description="Basic and acidic residues" evidence="7">
    <location>
        <begin position="474"/>
        <end position="483"/>
    </location>
</feature>
<evidence type="ECO:0000256" key="1">
    <source>
        <dbReference type="ARBA" id="ARBA00001947"/>
    </source>
</evidence>
<dbReference type="PANTHER" id="PTHR22726">
    <property type="entry name" value="METALLOENDOPEPTIDASE OMA1"/>
    <property type="match status" value="1"/>
</dbReference>